<dbReference type="SUPFAM" id="SSF46785">
    <property type="entry name" value="Winged helix' DNA-binding domain"/>
    <property type="match status" value="1"/>
</dbReference>
<name>A0A1Y6ISA0_9VIBR</name>
<accession>A0A1Y6ISA0</accession>
<dbReference type="SUPFAM" id="SSF53850">
    <property type="entry name" value="Periplasmic binding protein-like II"/>
    <property type="match status" value="1"/>
</dbReference>
<proteinExistence type="inferred from homology"/>
<dbReference type="PANTHER" id="PTHR30537:SF5">
    <property type="entry name" value="HTH-TYPE TRANSCRIPTIONAL ACTIVATOR TTDR-RELATED"/>
    <property type="match status" value="1"/>
</dbReference>
<dbReference type="Pfam" id="PF03466">
    <property type="entry name" value="LysR_substrate"/>
    <property type="match status" value="1"/>
</dbReference>
<dbReference type="Gene3D" id="1.10.10.10">
    <property type="entry name" value="Winged helix-like DNA-binding domain superfamily/Winged helix DNA-binding domain"/>
    <property type="match status" value="1"/>
</dbReference>
<evidence type="ECO:0000313" key="9">
    <source>
        <dbReference type="Proteomes" id="UP001283366"/>
    </source>
</evidence>
<dbReference type="GO" id="GO:0003700">
    <property type="term" value="F:DNA-binding transcription factor activity"/>
    <property type="evidence" value="ECO:0007669"/>
    <property type="project" value="InterPro"/>
</dbReference>
<dbReference type="InterPro" id="IPR036388">
    <property type="entry name" value="WH-like_DNA-bd_sf"/>
</dbReference>
<dbReference type="CDD" id="cd08422">
    <property type="entry name" value="PBP2_CrgA_like"/>
    <property type="match status" value="1"/>
</dbReference>
<feature type="domain" description="HTH lysR-type" evidence="5">
    <location>
        <begin position="5"/>
        <end position="62"/>
    </location>
</feature>
<gene>
    <name evidence="7" type="primary">dmlR_7</name>
    <name evidence="6" type="ORF">SBX37_00705</name>
    <name evidence="7" type="ORF">VIM7927_01815</name>
</gene>
<keyword evidence="4" id="KW-0804">Transcription</keyword>
<dbReference type="GO" id="GO:0006351">
    <property type="term" value="P:DNA-templated transcription"/>
    <property type="evidence" value="ECO:0007669"/>
    <property type="project" value="TreeGrafter"/>
</dbReference>
<reference evidence="7 8" key="1">
    <citation type="submission" date="2017-05" db="EMBL/GenBank/DDBJ databases">
        <authorList>
            <person name="Song R."/>
            <person name="Chenine A.L."/>
            <person name="Ruprecht R.M."/>
        </authorList>
    </citation>
    <scope>NUCLEOTIDE SEQUENCE [LARGE SCALE GENOMIC DNA]</scope>
    <source>
        <strain evidence="7 8">CECT 7927</strain>
    </source>
</reference>
<evidence type="ECO:0000313" key="7">
    <source>
        <dbReference type="EMBL" id="SMS00549.1"/>
    </source>
</evidence>
<dbReference type="RefSeq" id="WP_087480585.1">
    <property type="nucleotide sequence ID" value="NZ_AP024883.1"/>
</dbReference>
<dbReference type="GO" id="GO:0043565">
    <property type="term" value="F:sequence-specific DNA binding"/>
    <property type="evidence" value="ECO:0007669"/>
    <property type="project" value="TreeGrafter"/>
</dbReference>
<dbReference type="InterPro" id="IPR005119">
    <property type="entry name" value="LysR_subst-bd"/>
</dbReference>
<dbReference type="InterPro" id="IPR036390">
    <property type="entry name" value="WH_DNA-bd_sf"/>
</dbReference>
<evidence type="ECO:0000256" key="4">
    <source>
        <dbReference type="ARBA" id="ARBA00023163"/>
    </source>
</evidence>
<dbReference type="Pfam" id="PF00126">
    <property type="entry name" value="HTH_1"/>
    <property type="match status" value="1"/>
</dbReference>
<evidence type="ECO:0000313" key="6">
    <source>
        <dbReference type="EMBL" id="MDW6001429.1"/>
    </source>
</evidence>
<dbReference type="EMBL" id="JAWRCO010000001">
    <property type="protein sequence ID" value="MDW6001429.1"/>
    <property type="molecule type" value="Genomic_DNA"/>
</dbReference>
<dbReference type="FunFam" id="1.10.10.10:FF:000001">
    <property type="entry name" value="LysR family transcriptional regulator"/>
    <property type="match status" value="1"/>
</dbReference>
<keyword evidence="9" id="KW-1185">Reference proteome</keyword>
<keyword evidence="3" id="KW-0238">DNA-binding</keyword>
<sequence>MKSNYSLDDMRCFCVVARLGSFKQAAQALDMPLSTLSRRIQKLEQDLSLRLFHRDAHKVLLTNTGRRYYERTEALFAELNDIAEDLHADKHEAKGIIRIAAPINIGSQILGDKLNLFLQQYPNIQLDLKLSNSITDIDEQAIDVAFRMGVPAVDDWIARPLWNIRFVVCAGPDRQEWHTISHPALLENYPIILCHPLRLWELENHITGENIQYQPGQNLRLNVDEFTVTIGAVRTGIGIGLIPDYYASTLIERGEVVRILPEWSSHPRTLHMLYRDRDNLPHRVRLLISFMLEQFKSVT</sequence>
<keyword evidence="2" id="KW-0805">Transcription regulation</keyword>
<dbReference type="InterPro" id="IPR000847">
    <property type="entry name" value="LysR_HTH_N"/>
</dbReference>
<dbReference type="Gene3D" id="3.40.190.290">
    <property type="match status" value="1"/>
</dbReference>
<dbReference type="EMBL" id="FXXI01000002">
    <property type="protein sequence ID" value="SMS00549.1"/>
    <property type="molecule type" value="Genomic_DNA"/>
</dbReference>
<dbReference type="PROSITE" id="PS50931">
    <property type="entry name" value="HTH_LYSR"/>
    <property type="match status" value="1"/>
</dbReference>
<dbReference type="PANTHER" id="PTHR30537">
    <property type="entry name" value="HTH-TYPE TRANSCRIPTIONAL REGULATOR"/>
    <property type="match status" value="1"/>
</dbReference>
<dbReference type="OrthoDB" id="9815676at2"/>
<evidence type="ECO:0000259" key="5">
    <source>
        <dbReference type="PROSITE" id="PS50931"/>
    </source>
</evidence>
<dbReference type="InterPro" id="IPR058163">
    <property type="entry name" value="LysR-type_TF_proteobact-type"/>
</dbReference>
<evidence type="ECO:0000256" key="1">
    <source>
        <dbReference type="ARBA" id="ARBA00009437"/>
    </source>
</evidence>
<protein>
    <submittedName>
        <fullName evidence="7">HTH-type transcriptional regulator DmlR</fullName>
    </submittedName>
    <submittedName>
        <fullName evidence="6">LysR family transcriptional regulator</fullName>
    </submittedName>
</protein>
<evidence type="ECO:0000313" key="8">
    <source>
        <dbReference type="Proteomes" id="UP000196125"/>
    </source>
</evidence>
<reference evidence="6 9" key="2">
    <citation type="submission" date="2023-11" db="EMBL/GenBank/DDBJ databases">
        <title>Plant-associative lifestyle of Vibrio porteresiae and its evolutionary dynamics.</title>
        <authorList>
            <person name="Rameshkumar N."/>
            <person name="Kirti K."/>
        </authorList>
    </citation>
    <scope>NUCLEOTIDE SEQUENCE [LARGE SCALE GENOMIC DNA]</scope>
    <source>
        <strain evidence="6 9">MSSRF38</strain>
    </source>
</reference>
<dbReference type="Proteomes" id="UP001283366">
    <property type="component" value="Unassembled WGS sequence"/>
</dbReference>
<evidence type="ECO:0000256" key="3">
    <source>
        <dbReference type="ARBA" id="ARBA00023125"/>
    </source>
</evidence>
<dbReference type="Proteomes" id="UP000196125">
    <property type="component" value="Unassembled WGS sequence"/>
</dbReference>
<organism evidence="7 8">
    <name type="scientific">Vibrio mangrovi</name>
    <dbReference type="NCBI Taxonomy" id="474394"/>
    <lineage>
        <taxon>Bacteria</taxon>
        <taxon>Pseudomonadati</taxon>
        <taxon>Pseudomonadota</taxon>
        <taxon>Gammaproteobacteria</taxon>
        <taxon>Vibrionales</taxon>
        <taxon>Vibrionaceae</taxon>
        <taxon>Vibrio</taxon>
    </lineage>
</organism>
<evidence type="ECO:0000256" key="2">
    <source>
        <dbReference type="ARBA" id="ARBA00023015"/>
    </source>
</evidence>
<comment type="similarity">
    <text evidence="1">Belongs to the LysR transcriptional regulatory family.</text>
</comment>
<dbReference type="AlphaFoldDB" id="A0A1Y6ISA0"/>